<dbReference type="Gene3D" id="3.20.20.70">
    <property type="entry name" value="Aldolase class I"/>
    <property type="match status" value="1"/>
</dbReference>
<dbReference type="PANTHER" id="PTHR42894:SF1">
    <property type="entry name" value="N-(5'-PHOSPHORIBOSYL)ANTHRANILATE ISOMERASE"/>
    <property type="match status" value="1"/>
</dbReference>
<comment type="caution">
    <text evidence="11">The sequence shown here is derived from an EMBL/GenBank/DDBJ whole genome shotgun (WGS) entry which is preliminary data.</text>
</comment>
<dbReference type="GO" id="GO:0000162">
    <property type="term" value="P:L-tryptophan biosynthetic process"/>
    <property type="evidence" value="ECO:0007669"/>
    <property type="project" value="UniProtKB-UniRule"/>
</dbReference>
<evidence type="ECO:0000256" key="7">
    <source>
        <dbReference type="ARBA" id="ARBA00023141"/>
    </source>
</evidence>
<evidence type="ECO:0000256" key="8">
    <source>
        <dbReference type="ARBA" id="ARBA00023235"/>
    </source>
</evidence>
<organism evidence="11 12">
    <name type="scientific">Candidatus Gottesmanbacteria bacterium RIFCSPLOWO2_01_FULL_39_12b</name>
    <dbReference type="NCBI Taxonomy" id="1798388"/>
    <lineage>
        <taxon>Bacteria</taxon>
        <taxon>Candidatus Gottesmaniibacteriota</taxon>
    </lineage>
</organism>
<accession>A0A1F6AM27</accession>
<name>A0A1F6AM27_9BACT</name>
<comment type="catalytic activity">
    <reaction evidence="1 9">
        <text>N-(5-phospho-beta-D-ribosyl)anthranilate = 1-(2-carboxyphenylamino)-1-deoxy-D-ribulose 5-phosphate</text>
        <dbReference type="Rhea" id="RHEA:21540"/>
        <dbReference type="ChEBI" id="CHEBI:18277"/>
        <dbReference type="ChEBI" id="CHEBI:58613"/>
        <dbReference type="EC" id="5.3.1.24"/>
    </reaction>
</comment>
<dbReference type="SUPFAM" id="SSF51366">
    <property type="entry name" value="Ribulose-phoshate binding barrel"/>
    <property type="match status" value="1"/>
</dbReference>
<dbReference type="Proteomes" id="UP000176609">
    <property type="component" value="Unassembled WGS sequence"/>
</dbReference>
<evidence type="ECO:0000313" key="12">
    <source>
        <dbReference type="Proteomes" id="UP000176609"/>
    </source>
</evidence>
<evidence type="ECO:0000256" key="3">
    <source>
        <dbReference type="ARBA" id="ARBA00012572"/>
    </source>
</evidence>
<dbReference type="InterPro" id="IPR044643">
    <property type="entry name" value="TrpF_fam"/>
</dbReference>
<dbReference type="InterPro" id="IPR001240">
    <property type="entry name" value="PRAI_dom"/>
</dbReference>
<gene>
    <name evidence="9" type="primary">trpF</name>
    <name evidence="11" type="ORF">A2960_05425</name>
</gene>
<evidence type="ECO:0000259" key="10">
    <source>
        <dbReference type="Pfam" id="PF00697"/>
    </source>
</evidence>
<dbReference type="InterPro" id="IPR013785">
    <property type="entry name" value="Aldolase_TIM"/>
</dbReference>
<evidence type="ECO:0000256" key="1">
    <source>
        <dbReference type="ARBA" id="ARBA00001164"/>
    </source>
</evidence>
<dbReference type="Pfam" id="PF00697">
    <property type="entry name" value="PRAI"/>
    <property type="match status" value="1"/>
</dbReference>
<evidence type="ECO:0000256" key="2">
    <source>
        <dbReference type="ARBA" id="ARBA00004664"/>
    </source>
</evidence>
<dbReference type="EC" id="5.3.1.24" evidence="3 9"/>
<comment type="similarity">
    <text evidence="9">Belongs to the TrpF family.</text>
</comment>
<evidence type="ECO:0000256" key="5">
    <source>
        <dbReference type="ARBA" id="ARBA00022605"/>
    </source>
</evidence>
<feature type="domain" description="N-(5'phosphoribosyl) anthranilate isomerase (PRAI)" evidence="10">
    <location>
        <begin position="5"/>
        <end position="199"/>
    </location>
</feature>
<sequence length="204" mass="22984">MKCKVKICGIRTIETAQTAIKFGADFLGFNFVPASDRFVSQLKAKEIIGGLHKEIKVVGVFQNETLEEIKKSISFLKLDFVQLHGQESPHYDVLTQYAGVIKTFSLNADFDITSTLLKMQKYNVDYFLVDRITRGVGYPLDPERVRGLTSHFPIILSGGLTTENVREVVHIARPKVVDVASGVETDGEQDIDKIREFIKRAKYD</sequence>
<evidence type="ECO:0000313" key="11">
    <source>
        <dbReference type="EMBL" id="OGG25756.1"/>
    </source>
</evidence>
<dbReference type="InterPro" id="IPR011060">
    <property type="entry name" value="RibuloseP-bd_barrel"/>
</dbReference>
<reference evidence="11 12" key="1">
    <citation type="journal article" date="2016" name="Nat. Commun.">
        <title>Thousands of microbial genomes shed light on interconnected biogeochemical processes in an aquifer system.</title>
        <authorList>
            <person name="Anantharaman K."/>
            <person name="Brown C.T."/>
            <person name="Hug L.A."/>
            <person name="Sharon I."/>
            <person name="Castelle C.J."/>
            <person name="Probst A.J."/>
            <person name="Thomas B.C."/>
            <person name="Singh A."/>
            <person name="Wilkins M.J."/>
            <person name="Karaoz U."/>
            <person name="Brodie E.L."/>
            <person name="Williams K.H."/>
            <person name="Hubbard S.S."/>
            <person name="Banfield J.F."/>
        </authorList>
    </citation>
    <scope>NUCLEOTIDE SEQUENCE [LARGE SCALE GENOMIC DNA]</scope>
</reference>
<keyword evidence="8 9" id="KW-0413">Isomerase</keyword>
<dbReference type="CDD" id="cd00405">
    <property type="entry name" value="PRAI"/>
    <property type="match status" value="1"/>
</dbReference>
<keyword evidence="6 9" id="KW-0822">Tryptophan biosynthesis</keyword>
<dbReference type="EMBL" id="MFJR01000015">
    <property type="protein sequence ID" value="OGG25756.1"/>
    <property type="molecule type" value="Genomic_DNA"/>
</dbReference>
<keyword evidence="7 9" id="KW-0057">Aromatic amino acid biosynthesis</keyword>
<proteinExistence type="inferred from homology"/>
<comment type="pathway">
    <text evidence="2 9">Amino-acid biosynthesis; L-tryptophan biosynthesis; L-tryptophan from chorismate: step 3/5.</text>
</comment>
<evidence type="ECO:0000256" key="4">
    <source>
        <dbReference type="ARBA" id="ARBA00022272"/>
    </source>
</evidence>
<evidence type="ECO:0000256" key="6">
    <source>
        <dbReference type="ARBA" id="ARBA00022822"/>
    </source>
</evidence>
<dbReference type="HAMAP" id="MF_00135">
    <property type="entry name" value="PRAI"/>
    <property type="match status" value="1"/>
</dbReference>
<evidence type="ECO:0000256" key="9">
    <source>
        <dbReference type="HAMAP-Rule" id="MF_00135"/>
    </source>
</evidence>
<dbReference type="PANTHER" id="PTHR42894">
    <property type="entry name" value="N-(5'-PHOSPHORIBOSYL)ANTHRANILATE ISOMERASE"/>
    <property type="match status" value="1"/>
</dbReference>
<keyword evidence="5 9" id="KW-0028">Amino-acid biosynthesis</keyword>
<dbReference type="AlphaFoldDB" id="A0A1F6AM27"/>
<protein>
    <recommendedName>
        <fullName evidence="4 9">N-(5'-phosphoribosyl)anthranilate isomerase</fullName>
        <shortName evidence="9">PRAI</shortName>
        <ecNumber evidence="3 9">5.3.1.24</ecNumber>
    </recommendedName>
</protein>
<dbReference type="UniPathway" id="UPA00035">
    <property type="reaction ID" value="UER00042"/>
</dbReference>
<dbReference type="GO" id="GO:0004640">
    <property type="term" value="F:phosphoribosylanthranilate isomerase activity"/>
    <property type="evidence" value="ECO:0007669"/>
    <property type="project" value="UniProtKB-UniRule"/>
</dbReference>